<evidence type="ECO:0000313" key="9">
    <source>
        <dbReference type="EMBL" id="GAA4253267.1"/>
    </source>
</evidence>
<evidence type="ECO:0000256" key="2">
    <source>
        <dbReference type="ARBA" id="ARBA00022475"/>
    </source>
</evidence>
<feature type="transmembrane region" description="Helical" evidence="7">
    <location>
        <begin position="450"/>
        <end position="471"/>
    </location>
</feature>
<evidence type="ECO:0000256" key="1">
    <source>
        <dbReference type="ARBA" id="ARBA00004651"/>
    </source>
</evidence>
<reference evidence="10" key="1">
    <citation type="journal article" date="2019" name="Int. J. Syst. Evol. Microbiol.">
        <title>The Global Catalogue of Microorganisms (GCM) 10K type strain sequencing project: providing services to taxonomists for standard genome sequencing and annotation.</title>
        <authorList>
            <consortium name="The Broad Institute Genomics Platform"/>
            <consortium name="The Broad Institute Genome Sequencing Center for Infectious Disease"/>
            <person name="Wu L."/>
            <person name="Ma J."/>
        </authorList>
    </citation>
    <scope>NUCLEOTIDE SEQUENCE [LARGE SCALE GENOMIC DNA]</scope>
    <source>
        <strain evidence="10">JCM 17441</strain>
    </source>
</reference>
<dbReference type="RefSeq" id="WP_345130322.1">
    <property type="nucleotide sequence ID" value="NZ_BAABAT010000015.1"/>
</dbReference>
<dbReference type="Proteomes" id="UP001500620">
    <property type="component" value="Unassembled WGS sequence"/>
</dbReference>
<comment type="similarity">
    <text evidence="6">Belongs to the ABC-4 integral membrane protein family.</text>
</comment>
<evidence type="ECO:0000256" key="5">
    <source>
        <dbReference type="ARBA" id="ARBA00023136"/>
    </source>
</evidence>
<feature type="transmembrane region" description="Helical" evidence="7">
    <location>
        <begin position="273"/>
        <end position="298"/>
    </location>
</feature>
<dbReference type="EMBL" id="BAABAT010000015">
    <property type="protein sequence ID" value="GAA4253267.1"/>
    <property type="molecule type" value="Genomic_DNA"/>
</dbReference>
<feature type="transmembrane region" description="Helical" evidence="7">
    <location>
        <begin position="729"/>
        <end position="752"/>
    </location>
</feature>
<dbReference type="InterPro" id="IPR050250">
    <property type="entry name" value="Macrolide_Exporter_MacB"/>
</dbReference>
<comment type="caution">
    <text evidence="9">The sequence shown here is derived from an EMBL/GenBank/DDBJ whole genome shotgun (WGS) entry which is preliminary data.</text>
</comment>
<keyword evidence="10" id="KW-1185">Reference proteome</keyword>
<feature type="transmembrane region" description="Helical" evidence="7">
    <location>
        <begin position="679"/>
        <end position="709"/>
    </location>
</feature>
<evidence type="ECO:0000256" key="6">
    <source>
        <dbReference type="ARBA" id="ARBA00038076"/>
    </source>
</evidence>
<evidence type="ECO:0000313" key="10">
    <source>
        <dbReference type="Proteomes" id="UP001500620"/>
    </source>
</evidence>
<gene>
    <name evidence="9" type="ORF">GCM10022255_053440</name>
</gene>
<protein>
    <submittedName>
        <fullName evidence="9">ABC transporter permease</fullName>
    </submittedName>
</protein>
<accession>A0ABP8DEA4</accession>
<keyword evidence="5 7" id="KW-0472">Membrane</keyword>
<dbReference type="PANTHER" id="PTHR30572">
    <property type="entry name" value="MEMBRANE COMPONENT OF TRANSPORTER-RELATED"/>
    <property type="match status" value="1"/>
</dbReference>
<feature type="domain" description="ABC3 transporter permease C-terminal" evidence="8">
    <location>
        <begin position="231"/>
        <end position="347"/>
    </location>
</feature>
<dbReference type="PANTHER" id="PTHR30572:SF4">
    <property type="entry name" value="ABC TRANSPORTER PERMEASE YTRF"/>
    <property type="match status" value="1"/>
</dbReference>
<feature type="transmembrane region" description="Helical" evidence="7">
    <location>
        <begin position="363"/>
        <end position="387"/>
    </location>
</feature>
<feature type="domain" description="ABC3 transporter permease C-terminal" evidence="8">
    <location>
        <begin position="639"/>
        <end position="755"/>
    </location>
</feature>
<comment type="subcellular location">
    <subcellularLocation>
        <location evidence="1">Cell membrane</location>
        <topology evidence="1">Multi-pass membrane protein</topology>
    </subcellularLocation>
</comment>
<feature type="transmembrane region" description="Helical" evidence="7">
    <location>
        <begin position="634"/>
        <end position="658"/>
    </location>
</feature>
<evidence type="ECO:0000256" key="4">
    <source>
        <dbReference type="ARBA" id="ARBA00022989"/>
    </source>
</evidence>
<feature type="transmembrane region" description="Helical" evidence="7">
    <location>
        <begin position="231"/>
        <end position="252"/>
    </location>
</feature>
<evidence type="ECO:0000259" key="8">
    <source>
        <dbReference type="Pfam" id="PF02687"/>
    </source>
</evidence>
<evidence type="ECO:0000256" key="3">
    <source>
        <dbReference type="ARBA" id="ARBA00022692"/>
    </source>
</evidence>
<feature type="transmembrane region" description="Helical" evidence="7">
    <location>
        <begin position="393"/>
        <end position="416"/>
    </location>
</feature>
<keyword evidence="3 7" id="KW-0812">Transmembrane</keyword>
<proteinExistence type="inferred from homology"/>
<name>A0ABP8DEA4_9ACTN</name>
<sequence length="764" mass="77523">MMTGIALQTVRDRWTSFAGVFIALGLGVCLLATTGLTLASSVDGHREPAWYDRADVVVAGQNSVTVVVAPGTDEQYTSTTTTRRSRALPAGLAARLPGAVVDRWLPGGAHPWSAAALHDLPPESGPAADDQAVVAGGKHRVGERIEIAGRGFTVAGTVGGPEAVYVTDRAAEQLSGGRIDAVAVRGMSAEQVRAAVGDGPRVLTGDARAHAEPNLDGDLLAVAASLMGTTAGLAAFVAVFVVAGTFAFAVAQRRRELALLRAAGATPRQVRRLVLGEAVVVGVLAGLAGCGAGLLAAPPFAHSLARAGFAPAGFTAGFVLWPLLAAFGAGLLVALTGAAVAARRAGRVRPIEALREASAERRVMTAGRWVFGLLFLGGAVAMILAVPTGGPEAMALVLLEAQLAITAVALFAPLLAPGTAWLAGRLVPGLTAALARDGARTSVRRTSSTVAPILVTAGIAASTLAGTATLWHAQERAAADRVTAAAIVAAPSAVPPGGVPVAHSVVYINADEYPEEFDAVFAGPGLARVMRVPAEPAEGTIVVGHGLAGAMHWRPGSTADLWLDDSTPVQLRVAAVLDPSADLDDSVLLPWSLGPGRPDSVYLTGPADGVSGTVVTPEQYFAALDAEQRHENNFALLAVLGMALVYTTIGIANTLVMATADRSRDLAVLRLAGTTPRQVLAMVGLEALLAAVAGVALAWLVAGGMLLGLLPGLRAAGAEPHIVVPWTPVLGVAGVCAAVALVAALIPAALALRTPAARMAAVRE</sequence>
<dbReference type="InterPro" id="IPR003838">
    <property type="entry name" value="ABC3_permease_C"/>
</dbReference>
<feature type="transmembrane region" description="Helical" evidence="7">
    <location>
        <begin position="318"/>
        <end position="342"/>
    </location>
</feature>
<organism evidence="9 10">
    <name type="scientific">Dactylosporangium darangshiense</name>
    <dbReference type="NCBI Taxonomy" id="579108"/>
    <lineage>
        <taxon>Bacteria</taxon>
        <taxon>Bacillati</taxon>
        <taxon>Actinomycetota</taxon>
        <taxon>Actinomycetes</taxon>
        <taxon>Micromonosporales</taxon>
        <taxon>Micromonosporaceae</taxon>
        <taxon>Dactylosporangium</taxon>
    </lineage>
</organism>
<keyword evidence="4 7" id="KW-1133">Transmembrane helix</keyword>
<dbReference type="Pfam" id="PF02687">
    <property type="entry name" value="FtsX"/>
    <property type="match status" value="2"/>
</dbReference>
<evidence type="ECO:0000256" key="7">
    <source>
        <dbReference type="SAM" id="Phobius"/>
    </source>
</evidence>
<keyword evidence="2" id="KW-1003">Cell membrane</keyword>